<gene>
    <name evidence="1" type="ORF">OEG82_20565</name>
</gene>
<dbReference type="GO" id="GO:0008168">
    <property type="term" value="F:methyltransferase activity"/>
    <property type="evidence" value="ECO:0007669"/>
    <property type="project" value="UniProtKB-KW"/>
</dbReference>
<dbReference type="SUPFAM" id="SSF53335">
    <property type="entry name" value="S-adenosyl-L-methionine-dependent methyltransferases"/>
    <property type="match status" value="1"/>
</dbReference>
<organism evidence="1 2">
    <name type="scientific">Hoeflea ulvae</name>
    <dbReference type="NCBI Taxonomy" id="2983764"/>
    <lineage>
        <taxon>Bacteria</taxon>
        <taxon>Pseudomonadati</taxon>
        <taxon>Pseudomonadota</taxon>
        <taxon>Alphaproteobacteria</taxon>
        <taxon>Hyphomicrobiales</taxon>
        <taxon>Rhizobiaceae</taxon>
        <taxon>Hoeflea</taxon>
    </lineage>
</organism>
<dbReference type="Gene3D" id="3.40.50.150">
    <property type="entry name" value="Vaccinia Virus protein VP39"/>
    <property type="match status" value="1"/>
</dbReference>
<sequence>MIDRLSKGALRLRLEIQRRLASLSALWKPRLPVKDNLDFLSSGGSSATGQFMQYEMRLPDHQNAIDLLPGWSSAFPSELGLTAGRIPLFSDARILAALDTYGPIKGQTILEVGPLEGMHTYILNQREPARVDAVEANKLCFLRCLVTKEILKLNRVNFHLGDIRSWLAEKDTVYDLSIASGVLYHMHDPAEFLSLISARSNAIFIWTHFYDEAAMPPSDLRNLPFSGKVEIRDFDGLKLHYHERSYQHANTDASFCGGMRDRHYWMRKDEILLLLAHFGYTDIVELDVNLDHAGGPCASIFARKQPESVPAEP</sequence>
<dbReference type="Proteomes" id="UP001081283">
    <property type="component" value="Unassembled WGS sequence"/>
</dbReference>
<keyword evidence="1" id="KW-0808">Transferase</keyword>
<keyword evidence="1" id="KW-0489">Methyltransferase</keyword>
<dbReference type="EMBL" id="JAOVZQ010000001">
    <property type="protein sequence ID" value="MCY0096384.1"/>
    <property type="molecule type" value="Genomic_DNA"/>
</dbReference>
<protein>
    <submittedName>
        <fullName evidence="1">Class I SAM-dependent methyltransferase</fullName>
    </submittedName>
</protein>
<evidence type="ECO:0000313" key="2">
    <source>
        <dbReference type="Proteomes" id="UP001081283"/>
    </source>
</evidence>
<dbReference type="GO" id="GO:0032259">
    <property type="term" value="P:methylation"/>
    <property type="evidence" value="ECO:0007669"/>
    <property type="project" value="UniProtKB-KW"/>
</dbReference>
<name>A0ABT3YKF7_9HYPH</name>
<dbReference type="RefSeq" id="WP_267614212.1">
    <property type="nucleotide sequence ID" value="NZ_JAOVZQ010000001.1"/>
</dbReference>
<evidence type="ECO:0000313" key="1">
    <source>
        <dbReference type="EMBL" id="MCY0096384.1"/>
    </source>
</evidence>
<reference evidence="1" key="1">
    <citation type="submission" date="2022-10" db="EMBL/GenBank/DDBJ databases">
        <title>Hoeflea sp. J2-29, isolated from marine algae.</title>
        <authorList>
            <person name="Kristyanto S."/>
            <person name="Kim J.M."/>
            <person name="Jeon C.O."/>
        </authorList>
    </citation>
    <scope>NUCLEOTIDE SEQUENCE</scope>
    <source>
        <strain evidence="1">J2-29</strain>
    </source>
</reference>
<keyword evidence="2" id="KW-1185">Reference proteome</keyword>
<dbReference type="InterPro" id="IPR029063">
    <property type="entry name" value="SAM-dependent_MTases_sf"/>
</dbReference>
<dbReference type="CDD" id="cd02440">
    <property type="entry name" value="AdoMet_MTases"/>
    <property type="match status" value="1"/>
</dbReference>
<accession>A0ABT3YKF7</accession>
<comment type="caution">
    <text evidence="1">The sequence shown here is derived from an EMBL/GenBank/DDBJ whole genome shotgun (WGS) entry which is preliminary data.</text>
</comment>
<proteinExistence type="predicted"/>